<dbReference type="OrthoDB" id="108890at2"/>
<keyword evidence="3" id="KW-1185">Reference proteome</keyword>
<dbReference type="KEGG" id="ttr:Tter_2160"/>
<reference evidence="3" key="1">
    <citation type="journal article" date="2010" name="Stand. Genomic Sci.">
        <title>Complete genome sequence of 'Thermobaculum terrenum' type strain (YNP1).</title>
        <authorList>
            <person name="Kiss H."/>
            <person name="Cleland D."/>
            <person name="Lapidus A."/>
            <person name="Lucas S."/>
            <person name="Glavina Del Rio T."/>
            <person name="Nolan M."/>
            <person name="Tice H."/>
            <person name="Han C."/>
            <person name="Goodwin L."/>
            <person name="Pitluck S."/>
            <person name="Liolios K."/>
            <person name="Ivanova N."/>
            <person name="Mavromatis K."/>
            <person name="Ovchinnikova G."/>
            <person name="Pati A."/>
            <person name="Chen A."/>
            <person name="Palaniappan K."/>
            <person name="Land M."/>
            <person name="Hauser L."/>
            <person name="Chang Y."/>
            <person name="Jeffries C."/>
            <person name="Lu M."/>
            <person name="Brettin T."/>
            <person name="Detter J."/>
            <person name="Goker M."/>
            <person name="Tindall B."/>
            <person name="Beck B."/>
            <person name="McDermott T."/>
            <person name="Woyke T."/>
            <person name="Bristow J."/>
            <person name="Eisen J."/>
            <person name="Markowitz V."/>
            <person name="Hugenholtz P."/>
            <person name="Kyrpides N."/>
            <person name="Klenk H."/>
            <person name="Cheng J."/>
        </authorList>
    </citation>
    <scope>NUCLEOTIDE SEQUENCE [LARGE SCALE GENOMIC DNA]</scope>
    <source>
        <strain evidence="3">ATCC BAA-798 / YNP1</strain>
    </source>
</reference>
<dbReference type="PANTHER" id="PTHR36151:SF3">
    <property type="entry name" value="ER-BOUND OXYGENASE MPAB_MPAB'_RUBBER OXYGENASE CATALYTIC DOMAIN-CONTAINING PROTEIN"/>
    <property type="match status" value="1"/>
</dbReference>
<dbReference type="EMBL" id="CP001826">
    <property type="protein sequence ID" value="ACZ43061.1"/>
    <property type="molecule type" value="Genomic_DNA"/>
</dbReference>
<evidence type="ECO:0000259" key="1">
    <source>
        <dbReference type="Pfam" id="PF09995"/>
    </source>
</evidence>
<accession>D1CH40</accession>
<dbReference type="RefSeq" id="WP_012876092.1">
    <property type="nucleotide sequence ID" value="NC_013526.1"/>
</dbReference>
<dbReference type="AlphaFoldDB" id="D1CH40"/>
<proteinExistence type="predicted"/>
<protein>
    <recommendedName>
        <fullName evidence="1">ER-bound oxygenase mpaB/mpaB'/Rubber oxygenase catalytic domain-containing protein</fullName>
    </recommendedName>
</protein>
<dbReference type="InterPro" id="IPR018713">
    <property type="entry name" value="MPAB/Lcp_cat_dom"/>
</dbReference>
<name>D1CH40_THET1</name>
<dbReference type="PANTHER" id="PTHR36151">
    <property type="entry name" value="BLR2777 PROTEIN"/>
    <property type="match status" value="1"/>
</dbReference>
<gene>
    <name evidence="2" type="ordered locus">Tter_2160</name>
</gene>
<evidence type="ECO:0000313" key="2">
    <source>
        <dbReference type="EMBL" id="ACZ43061.1"/>
    </source>
</evidence>
<feature type="domain" description="ER-bound oxygenase mpaB/mpaB'/Rubber oxygenase catalytic" evidence="1">
    <location>
        <begin position="17"/>
        <end position="253"/>
    </location>
</feature>
<evidence type="ECO:0000313" key="3">
    <source>
        <dbReference type="Proteomes" id="UP000000323"/>
    </source>
</evidence>
<dbReference type="Pfam" id="PF09995">
    <property type="entry name" value="MPAB_Lcp_cat"/>
    <property type="match status" value="1"/>
</dbReference>
<dbReference type="STRING" id="525904.Tter_2160"/>
<dbReference type="HOGENOM" id="CLU_059206_3_1_0"/>
<dbReference type="GO" id="GO:0016491">
    <property type="term" value="F:oxidoreductase activity"/>
    <property type="evidence" value="ECO:0007669"/>
    <property type="project" value="InterPro"/>
</dbReference>
<dbReference type="eggNOG" id="COG3662">
    <property type="taxonomic scope" value="Bacteria"/>
</dbReference>
<sequence>MSQLPALDAVGPGSVTWKIHRERLLILGWGRAVLMQVAHPKIAEAVYAHSYFSRSGQAYIKRLRGTIGAMLSMTFDPPEVALATIEHINQVHERVHGEMPGHCPPYAPHTPYSALEPDLLLWVYLTLLDSHVRTYEMLIAPLTGREKDAYVRESRLGGELLRIPPQMLPSTWEEVRVEVDRRLESSEITVCEHAREIARMLAQPPLVRPVRSLFGLWKVISVGMLPEKLREQYGFGWDVGQSLAYAAAVRVIKTTLPLLPDRARYWQRYLLAIERLGAEAA</sequence>
<dbReference type="Proteomes" id="UP000000323">
    <property type="component" value="Chromosome 2"/>
</dbReference>
<organism evidence="2 3">
    <name type="scientific">Thermobaculum terrenum (strain ATCC BAA-798 / CCMEE 7001 / YNP1)</name>
    <dbReference type="NCBI Taxonomy" id="525904"/>
    <lineage>
        <taxon>Bacteria</taxon>
        <taxon>Bacillati</taxon>
        <taxon>Chloroflexota</taxon>
        <taxon>Chloroflexia</taxon>
        <taxon>Candidatus Thermobaculales</taxon>
        <taxon>Candidatus Thermobaculaceae</taxon>
        <taxon>Thermobaculum</taxon>
    </lineage>
</organism>